<dbReference type="GO" id="GO:0006310">
    <property type="term" value="P:DNA recombination"/>
    <property type="evidence" value="ECO:0007669"/>
    <property type="project" value="UniProtKB-KW"/>
</dbReference>
<accession>A0A318U2P3</accession>
<dbReference type="GO" id="GO:0015074">
    <property type="term" value="P:DNA integration"/>
    <property type="evidence" value="ECO:0007669"/>
    <property type="project" value="InterPro"/>
</dbReference>
<dbReference type="CDD" id="cd01184">
    <property type="entry name" value="INT_C_like_1"/>
    <property type="match status" value="1"/>
</dbReference>
<comment type="caution">
    <text evidence="2">The sequence shown here is derived from an EMBL/GenBank/DDBJ whole genome shotgun (WGS) entry which is preliminary data.</text>
</comment>
<dbReference type="Gene3D" id="1.10.443.10">
    <property type="entry name" value="Intergrase catalytic core"/>
    <property type="match status" value="1"/>
</dbReference>
<dbReference type="Proteomes" id="UP000247727">
    <property type="component" value="Unassembled WGS sequence"/>
</dbReference>
<sequence length="579" mass="64257">MYDALASGDLSPADCKSWLESVVRAELAAITQTRTIARLDPAASAETDRHADWAQAQAWRLIAERGLGASVAPADAETLRGAGASAEAMATLERLHARIVSEILAPAGVATMIAAARAALAPTQPDKAPLLDAPSYMTILQLRKFLIAGRAAAWDAADQMTDPTQNWANDFARSLVASQQLPECFVTARAEAAAHTSPPSSEVVSTPVASPVFPIAGPPPDKFTFDPDLLALVGRINSEPDRAHIKEDSRKQLIAGVKLFMRATGITRITDVEQQHLKYFKGVLQRLPRHYGKSPKDAARSIDEILARADDLPEDEVGLAPRTINGHLDRFDLLLRTAKSENLKVSDSIELGLLRVPETKRDRDKREPFTVDDIRKVFRHTVWTGCHRADRRHLPGSLVLQDGLYWGPLMAAYGGARREEILGLAPEDFCEIDGIPCYHIRDNAHRTVKTLSSERLVPIHPHLIELGLLDHVAERRKARETAIFPELKPTNDTETFGDKIFYNWDRALDIQLDGNPKGLCFHSLRHYVIGFLKGDKTVSEKERRDLVGHVGTDAHDENYDTPTRMWEMLQIVMRLPRVF</sequence>
<dbReference type="SUPFAM" id="SSF56349">
    <property type="entry name" value="DNA breaking-rejoining enzymes"/>
    <property type="match status" value="1"/>
</dbReference>
<keyword evidence="1" id="KW-0233">DNA recombination</keyword>
<keyword evidence="3" id="KW-1185">Reference proteome</keyword>
<dbReference type="AlphaFoldDB" id="A0A318U2P3"/>
<name>A0A318U2P3_9RHOB</name>
<evidence type="ECO:0000256" key="1">
    <source>
        <dbReference type="ARBA" id="ARBA00023172"/>
    </source>
</evidence>
<proteinExistence type="predicted"/>
<gene>
    <name evidence="2" type="ORF">C8J30_11274</name>
</gene>
<reference evidence="2 3" key="1">
    <citation type="submission" date="2018-06" db="EMBL/GenBank/DDBJ databases">
        <title>Genomic Encyclopedia of Type Strains, Phase III (KMG-III): the genomes of soil and plant-associated and newly described type strains.</title>
        <authorList>
            <person name="Whitman W."/>
        </authorList>
    </citation>
    <scope>NUCLEOTIDE SEQUENCE [LARGE SCALE GENOMIC DNA]</scope>
    <source>
        <strain evidence="2 3">JA737</strain>
    </source>
</reference>
<evidence type="ECO:0008006" key="4">
    <source>
        <dbReference type="Google" id="ProtNLM"/>
    </source>
</evidence>
<dbReference type="InterPro" id="IPR013762">
    <property type="entry name" value="Integrase-like_cat_sf"/>
</dbReference>
<evidence type="ECO:0000313" key="2">
    <source>
        <dbReference type="EMBL" id="PYF08655.1"/>
    </source>
</evidence>
<dbReference type="EMBL" id="QJTK01000012">
    <property type="protein sequence ID" value="PYF08655.1"/>
    <property type="molecule type" value="Genomic_DNA"/>
</dbReference>
<dbReference type="InterPro" id="IPR011010">
    <property type="entry name" value="DNA_brk_join_enz"/>
</dbReference>
<dbReference type="GO" id="GO:0003677">
    <property type="term" value="F:DNA binding"/>
    <property type="evidence" value="ECO:0007669"/>
    <property type="project" value="InterPro"/>
</dbReference>
<organism evidence="2 3">
    <name type="scientific">Rhodobacter viridis</name>
    <dbReference type="NCBI Taxonomy" id="1054202"/>
    <lineage>
        <taxon>Bacteria</taxon>
        <taxon>Pseudomonadati</taxon>
        <taxon>Pseudomonadota</taxon>
        <taxon>Alphaproteobacteria</taxon>
        <taxon>Rhodobacterales</taxon>
        <taxon>Rhodobacter group</taxon>
        <taxon>Rhodobacter</taxon>
    </lineage>
</organism>
<evidence type="ECO:0000313" key="3">
    <source>
        <dbReference type="Proteomes" id="UP000247727"/>
    </source>
</evidence>
<protein>
    <recommendedName>
        <fullName evidence="4">Phage integrase family protein</fullName>
    </recommendedName>
</protein>